<dbReference type="Pfam" id="PF00008">
    <property type="entry name" value="EGF"/>
    <property type="match status" value="3"/>
</dbReference>
<evidence type="ECO:0000256" key="2">
    <source>
        <dbReference type="ARBA" id="ARBA00022536"/>
    </source>
</evidence>
<feature type="disulfide bond" evidence="7">
    <location>
        <begin position="276"/>
        <end position="285"/>
    </location>
</feature>
<keyword evidence="1" id="KW-0217">Developmental protein</keyword>
<keyword evidence="5 7" id="KW-1015">Disulfide bond</keyword>
<feature type="domain" description="EGF-like" evidence="9">
    <location>
        <begin position="249"/>
        <end position="286"/>
    </location>
</feature>
<proteinExistence type="predicted"/>
<feature type="domain" description="EGF-like" evidence="9">
    <location>
        <begin position="366"/>
        <end position="401"/>
    </location>
</feature>
<keyword evidence="11" id="KW-1185">Reference proteome</keyword>
<dbReference type="SMART" id="SM00179">
    <property type="entry name" value="EGF_CA"/>
    <property type="match status" value="3"/>
</dbReference>
<dbReference type="AlphaFoldDB" id="A0A1X7V143"/>
<dbReference type="SUPFAM" id="SSF57184">
    <property type="entry name" value="Growth factor receptor domain"/>
    <property type="match status" value="1"/>
</dbReference>
<dbReference type="SUPFAM" id="SSF57196">
    <property type="entry name" value="EGF/Laminin"/>
    <property type="match status" value="1"/>
</dbReference>
<accession>A0A1X7V143</accession>
<dbReference type="FunFam" id="2.10.25.10:FF:000095">
    <property type="entry name" value="Notch, isoform B"/>
    <property type="match status" value="1"/>
</dbReference>
<dbReference type="InterPro" id="IPR001881">
    <property type="entry name" value="EGF-like_Ca-bd_dom"/>
</dbReference>
<dbReference type="SMART" id="SM00181">
    <property type="entry name" value="EGF"/>
    <property type="match status" value="6"/>
</dbReference>
<dbReference type="InterPro" id="IPR009030">
    <property type="entry name" value="Growth_fac_rcpt_cys_sf"/>
</dbReference>
<evidence type="ECO:0000259" key="9">
    <source>
        <dbReference type="PROSITE" id="PS50026"/>
    </source>
</evidence>
<dbReference type="GO" id="GO:0005509">
    <property type="term" value="F:calcium ion binding"/>
    <property type="evidence" value="ECO:0007669"/>
    <property type="project" value="InterPro"/>
</dbReference>
<feature type="disulfide bond" evidence="7">
    <location>
        <begin position="315"/>
        <end position="324"/>
    </location>
</feature>
<evidence type="ECO:0000256" key="5">
    <source>
        <dbReference type="ARBA" id="ARBA00023157"/>
    </source>
</evidence>
<dbReference type="GO" id="GO:0007157">
    <property type="term" value="P:heterophilic cell-cell adhesion via plasma membrane cell adhesion molecules"/>
    <property type="evidence" value="ECO:0007669"/>
    <property type="project" value="TreeGrafter"/>
</dbReference>
<gene>
    <name evidence="10" type="primary">100633932</name>
</gene>
<organism evidence="10">
    <name type="scientific">Amphimedon queenslandica</name>
    <name type="common">Sponge</name>
    <dbReference type="NCBI Taxonomy" id="400682"/>
    <lineage>
        <taxon>Eukaryota</taxon>
        <taxon>Metazoa</taxon>
        <taxon>Porifera</taxon>
        <taxon>Demospongiae</taxon>
        <taxon>Heteroscleromorpha</taxon>
        <taxon>Haplosclerida</taxon>
        <taxon>Niphatidae</taxon>
        <taxon>Amphimedon</taxon>
    </lineage>
</organism>
<keyword evidence="4" id="KW-0677">Repeat</keyword>
<dbReference type="EnsemblMetazoa" id="XM_019995518.1">
    <property type="protein sequence ID" value="XP_019851077.1"/>
    <property type="gene ID" value="LOC100633932"/>
</dbReference>
<dbReference type="PROSITE" id="PS50026">
    <property type="entry name" value="EGF_3"/>
    <property type="match status" value="4"/>
</dbReference>
<dbReference type="CDD" id="cd00054">
    <property type="entry name" value="EGF_CA"/>
    <property type="match status" value="2"/>
</dbReference>
<dbReference type="PANTHER" id="PTHR24049:SF22">
    <property type="entry name" value="DROSOPHILA CRUMBS HOMOLOG"/>
    <property type="match status" value="1"/>
</dbReference>
<dbReference type="OrthoDB" id="283575at2759"/>
<evidence type="ECO:0000256" key="3">
    <source>
        <dbReference type="ARBA" id="ARBA00022729"/>
    </source>
</evidence>
<name>A0A1X7V143_AMPQE</name>
<dbReference type="Gene3D" id="2.10.25.10">
    <property type="entry name" value="Laminin"/>
    <property type="match status" value="4"/>
</dbReference>
<dbReference type="FunFam" id="2.10.25.10:FF:000100">
    <property type="entry name" value="neurogenic locus notch homolog protein 3"/>
    <property type="match status" value="1"/>
</dbReference>
<feature type="disulfide bond" evidence="7">
    <location>
        <begin position="391"/>
        <end position="400"/>
    </location>
</feature>
<reference evidence="10" key="2">
    <citation type="submission" date="2017-05" db="UniProtKB">
        <authorList>
            <consortium name="EnsemblMetazoa"/>
        </authorList>
    </citation>
    <scope>IDENTIFICATION</scope>
</reference>
<dbReference type="PROSITE" id="PS01186">
    <property type="entry name" value="EGF_2"/>
    <property type="match status" value="2"/>
</dbReference>
<dbReference type="GO" id="GO:0045197">
    <property type="term" value="P:establishment or maintenance of epithelial cell apical/basal polarity"/>
    <property type="evidence" value="ECO:0007669"/>
    <property type="project" value="TreeGrafter"/>
</dbReference>
<feature type="chain" id="PRO_5013118414" description="EGF-like domain-containing protein" evidence="8">
    <location>
        <begin position="23"/>
        <end position="593"/>
    </location>
</feature>
<dbReference type="Proteomes" id="UP000007879">
    <property type="component" value="Unassembled WGS sequence"/>
</dbReference>
<feature type="domain" description="EGF-like" evidence="9">
    <location>
        <begin position="288"/>
        <end position="325"/>
    </location>
</feature>
<evidence type="ECO:0000256" key="1">
    <source>
        <dbReference type="ARBA" id="ARBA00022473"/>
    </source>
</evidence>
<keyword evidence="2 7" id="KW-0245">EGF-like domain</keyword>
<feature type="domain" description="EGF-like" evidence="9">
    <location>
        <begin position="327"/>
        <end position="365"/>
    </location>
</feature>
<dbReference type="FunFam" id="2.10.25.10:FF:000172">
    <property type="entry name" value="FAT atypical cadherin 3"/>
    <property type="match status" value="1"/>
</dbReference>
<evidence type="ECO:0000313" key="11">
    <source>
        <dbReference type="Proteomes" id="UP000007879"/>
    </source>
</evidence>
<reference evidence="11" key="1">
    <citation type="journal article" date="2010" name="Nature">
        <title>The Amphimedon queenslandica genome and the evolution of animal complexity.</title>
        <authorList>
            <person name="Srivastava M."/>
            <person name="Simakov O."/>
            <person name="Chapman J."/>
            <person name="Fahey B."/>
            <person name="Gauthier M.E."/>
            <person name="Mitros T."/>
            <person name="Richards G.S."/>
            <person name="Conaco C."/>
            <person name="Dacre M."/>
            <person name="Hellsten U."/>
            <person name="Larroux C."/>
            <person name="Putnam N.H."/>
            <person name="Stanke M."/>
            <person name="Adamska M."/>
            <person name="Darling A."/>
            <person name="Degnan S.M."/>
            <person name="Oakley T.H."/>
            <person name="Plachetzki D.C."/>
            <person name="Zhai Y."/>
            <person name="Adamski M."/>
            <person name="Calcino A."/>
            <person name="Cummins S.F."/>
            <person name="Goodstein D.M."/>
            <person name="Harris C."/>
            <person name="Jackson D.J."/>
            <person name="Leys S.P."/>
            <person name="Shu S."/>
            <person name="Woodcroft B.J."/>
            <person name="Vervoort M."/>
            <person name="Kosik K.S."/>
            <person name="Manning G."/>
            <person name="Degnan B.M."/>
            <person name="Rokhsar D.S."/>
        </authorList>
    </citation>
    <scope>NUCLEOTIDE SEQUENCE [LARGE SCALE GENOMIC DNA]</scope>
</reference>
<dbReference type="InterPro" id="IPR000742">
    <property type="entry name" value="EGF"/>
</dbReference>
<evidence type="ECO:0000256" key="8">
    <source>
        <dbReference type="SAM" id="SignalP"/>
    </source>
</evidence>
<dbReference type="STRING" id="400682.A0A1X7V143"/>
<sequence length="593" mass="64829">MASATFLSLALFFASVWTSGSAQCTDLVTPSVLLSELSRTRQLASPGEGSNNNLRVLEFYTSCIASGSFRGSLTEASHFVKVTGVPNRPGDFYGIVDLSCSGNSWTLNRDKPFDFVTNQTFIQLLSTNSSIQTDCWHCNSVNHFRYPLTNDTDDTLRHCDRCPGVCLNSNSPQTCHSLPDPVCCNAYQRDPNSGRLNCVTRCPTNFSASPATNFTCVCDLGCRNGGRNNANCTMCICPPGITGDFCETLPNPCDLNPCRNNGTCSAVSSTEYTCTCPPGFTGVNCTTVINPCDPNPCRNNGNCSAVSFTNYTCICPPGFTGPNCTIELNPCDPNPCRNNGTCMRAGAYPRFMCTCPPRYTGSLCETDICSRINCLNGGTCRIENGVPVCTCPSNFNGTMCENCTIPNCRNCSTTVPGLCLGCLSGFRLETNGMCSLDCNRCQDIANDDQRNLCYFFCELENWGNVSRQCNVNPPEFTTPSPSLPLSAQYTSAVSATRGAEMTWVGLASFSVVLPMRTDESLQAWRNGTRHWVGNLRNWLGFIRSVDNNFPNFNLDNLLVDIDDDSKVQDVYTRTRRAWSDIFNAFDAKRQCST</sequence>
<dbReference type="PANTHER" id="PTHR24049">
    <property type="entry name" value="CRUMBS FAMILY MEMBER"/>
    <property type="match status" value="1"/>
</dbReference>
<evidence type="ECO:0000256" key="7">
    <source>
        <dbReference type="PROSITE-ProRule" id="PRU00076"/>
    </source>
</evidence>
<dbReference type="InParanoid" id="A0A1X7V143"/>
<feature type="signal peptide" evidence="8">
    <location>
        <begin position="1"/>
        <end position="22"/>
    </location>
</feature>
<dbReference type="GO" id="GO:0048646">
    <property type="term" value="P:anatomical structure formation involved in morphogenesis"/>
    <property type="evidence" value="ECO:0007669"/>
    <property type="project" value="UniProtKB-ARBA"/>
</dbReference>
<evidence type="ECO:0000313" key="10">
    <source>
        <dbReference type="EnsemblMetazoa" id="Aqu2.1.33960_001"/>
    </source>
</evidence>
<comment type="caution">
    <text evidence="7">Lacks conserved residue(s) required for the propagation of feature annotation.</text>
</comment>
<dbReference type="PROSITE" id="PS00022">
    <property type="entry name" value="EGF_1"/>
    <property type="match status" value="4"/>
</dbReference>
<dbReference type="eggNOG" id="KOG1217">
    <property type="taxonomic scope" value="Eukaryota"/>
</dbReference>
<feature type="disulfide bond" evidence="7">
    <location>
        <begin position="336"/>
        <end position="353"/>
    </location>
</feature>
<evidence type="ECO:0000256" key="6">
    <source>
        <dbReference type="ARBA" id="ARBA00023180"/>
    </source>
</evidence>
<dbReference type="InterPro" id="IPR051022">
    <property type="entry name" value="Notch_Cell-Fate_Det"/>
</dbReference>
<evidence type="ECO:0000256" key="4">
    <source>
        <dbReference type="ARBA" id="ARBA00022737"/>
    </source>
</evidence>
<dbReference type="GO" id="GO:0005886">
    <property type="term" value="C:plasma membrane"/>
    <property type="evidence" value="ECO:0007669"/>
    <property type="project" value="TreeGrafter"/>
</dbReference>
<dbReference type="GO" id="GO:0032991">
    <property type="term" value="C:protein-containing complex"/>
    <property type="evidence" value="ECO:0007669"/>
    <property type="project" value="TreeGrafter"/>
</dbReference>
<dbReference type="EnsemblMetazoa" id="Aqu2.1.33960_001">
    <property type="protein sequence ID" value="Aqu2.1.33960_001"/>
    <property type="gene ID" value="Aqu2.1.33960"/>
</dbReference>
<dbReference type="KEGG" id="aqu:100633932"/>
<feature type="disulfide bond" evidence="7">
    <location>
        <begin position="355"/>
        <end position="364"/>
    </location>
</feature>
<protein>
    <recommendedName>
        <fullName evidence="9">EGF-like domain-containing protein</fullName>
    </recommendedName>
</protein>
<keyword evidence="3 8" id="KW-0732">Signal</keyword>
<keyword evidence="6" id="KW-0325">Glycoprotein</keyword>